<evidence type="ECO:0000256" key="1">
    <source>
        <dbReference type="SAM" id="Phobius"/>
    </source>
</evidence>
<keyword evidence="1" id="KW-0812">Transmembrane</keyword>
<evidence type="ECO:0000259" key="2">
    <source>
        <dbReference type="Pfam" id="PF13968"/>
    </source>
</evidence>
<dbReference type="Pfam" id="PF13968">
    <property type="entry name" value="DUF4220"/>
    <property type="match status" value="1"/>
</dbReference>
<evidence type="ECO:0000313" key="3">
    <source>
        <dbReference type="EMBL" id="KCW76028.1"/>
    </source>
</evidence>
<feature type="transmembrane region" description="Helical" evidence="1">
    <location>
        <begin position="141"/>
        <end position="163"/>
    </location>
</feature>
<name>A0A059CC52_EUCGR</name>
<organism evidence="3">
    <name type="scientific">Eucalyptus grandis</name>
    <name type="common">Flooded gum</name>
    <dbReference type="NCBI Taxonomy" id="71139"/>
    <lineage>
        <taxon>Eukaryota</taxon>
        <taxon>Viridiplantae</taxon>
        <taxon>Streptophyta</taxon>
        <taxon>Embryophyta</taxon>
        <taxon>Tracheophyta</taxon>
        <taxon>Spermatophyta</taxon>
        <taxon>Magnoliopsida</taxon>
        <taxon>eudicotyledons</taxon>
        <taxon>Gunneridae</taxon>
        <taxon>Pentapetalae</taxon>
        <taxon>rosids</taxon>
        <taxon>malvids</taxon>
        <taxon>Myrtales</taxon>
        <taxon>Myrtaceae</taxon>
        <taxon>Myrtoideae</taxon>
        <taxon>Eucalypteae</taxon>
        <taxon>Eucalyptus</taxon>
    </lineage>
</organism>
<feature type="non-terminal residue" evidence="3">
    <location>
        <position position="655"/>
    </location>
</feature>
<feature type="transmembrane region" description="Helical" evidence="1">
    <location>
        <begin position="386"/>
        <end position="411"/>
    </location>
</feature>
<dbReference type="EMBL" id="KK198756">
    <property type="protein sequence ID" value="KCW76028.1"/>
    <property type="molecule type" value="Genomic_DNA"/>
</dbReference>
<feature type="transmembrane region" description="Helical" evidence="1">
    <location>
        <begin position="36"/>
        <end position="54"/>
    </location>
</feature>
<protein>
    <recommendedName>
        <fullName evidence="2">DUF4220 domain-containing protein</fullName>
    </recommendedName>
</protein>
<feature type="transmembrane region" description="Helical" evidence="1">
    <location>
        <begin position="349"/>
        <end position="366"/>
    </location>
</feature>
<dbReference type="Gramene" id="KCW76028">
    <property type="protein sequence ID" value="KCW76028"/>
    <property type="gene ID" value="EUGRSUZ_D00396"/>
</dbReference>
<sequence>MDNLVVNSHLNHSSGQPHCIQATFESRGTRVLRIEALLAITASMFVFLGVFGLFRRRCNNRTLALIAFGAYALSPAIIAYTLGLIQSTPFCSSHFPVWAAYLVVALGSADSYTAHSFEDIEQWKSFNVDSAAKCFMTSYMIASYVTESMPILCAVFLFVILFVKVDERARALMLASNSMMEKNYKLIADYMRTEHLCSDSSHGDPTTMHGYKVQSLCLPVICKSKKSLWLDGHAPDYLQKIERMDGVITVEKVWSCEGTLLSGRGAQEGRLKDLCLSFSLFKFICIRFTDHSLPQEAHKLRHLIQHMLCEENGPERVFRVIEVELAFLFDLLYTKYPVNLNLRGSLCRLLLLTTVVAAPLISDYFGKNEPCDLEVYHFLPFSCKHLANFVTALLMMSILVIGIAHFCIMIFSEWAKVTYICKYVQNEWWQKNRCSGKLIEIMCRVWLLKPWGRQLRQYSLLEAYGYSPWKCIYNQFTAPYLGPKGDGQKQLAPTNLPKQVIKAISRSIGRDGTSNLEKGIASLKLNDVFVQLSWACNHETSAHVIMVWHIATTFCVHEKPQQEQRNFGIATKLSKYLAYLVAFAPRLLPDHPSRTEYIFSRAVSEARELLEGSPVSMGDRIQKLKSFFDYEQTIMGQGVRLGMQLVNANEERIWK</sequence>
<feature type="domain" description="DUF4220" evidence="2">
    <location>
        <begin position="69"/>
        <end position="462"/>
    </location>
</feature>
<dbReference type="InterPro" id="IPR025315">
    <property type="entry name" value="DUF4220"/>
</dbReference>
<dbReference type="InParanoid" id="A0A059CC52"/>
<keyword evidence="1" id="KW-1133">Transmembrane helix</keyword>
<dbReference type="eggNOG" id="ENOG502QSWW">
    <property type="taxonomic scope" value="Eukaryota"/>
</dbReference>
<proteinExistence type="predicted"/>
<dbReference type="PANTHER" id="PTHR31325">
    <property type="entry name" value="OS01G0798800 PROTEIN-RELATED"/>
    <property type="match status" value="1"/>
</dbReference>
<gene>
    <name evidence="3" type="ORF">EUGRSUZ_D00396</name>
</gene>
<reference evidence="3" key="1">
    <citation type="submission" date="2013-07" db="EMBL/GenBank/DDBJ databases">
        <title>The genome of Eucalyptus grandis.</title>
        <authorList>
            <person name="Schmutz J."/>
            <person name="Hayes R."/>
            <person name="Myburg A."/>
            <person name="Tuskan G."/>
            <person name="Grattapaglia D."/>
            <person name="Rokhsar D.S."/>
        </authorList>
    </citation>
    <scope>NUCLEOTIDE SEQUENCE</scope>
    <source>
        <tissue evidence="3">Leaf extractions</tissue>
    </source>
</reference>
<dbReference type="AlphaFoldDB" id="A0A059CC52"/>
<accession>A0A059CC52</accession>
<keyword evidence="1" id="KW-0472">Membrane</keyword>
<feature type="transmembrane region" description="Helical" evidence="1">
    <location>
        <begin position="63"/>
        <end position="85"/>
    </location>
</feature>